<evidence type="ECO:0000256" key="3">
    <source>
        <dbReference type="ARBA" id="ARBA00022801"/>
    </source>
</evidence>
<gene>
    <name evidence="6" type="ORF">DERYTH_LOCUS9146</name>
</gene>
<keyword evidence="3" id="KW-0378">Hydrolase</keyword>
<proteinExistence type="inferred from homology"/>
<dbReference type="Gene3D" id="3.40.395.10">
    <property type="entry name" value="Adenoviral Proteinase, Chain A"/>
    <property type="match status" value="1"/>
</dbReference>
<evidence type="ECO:0000313" key="7">
    <source>
        <dbReference type="Proteomes" id="UP000789405"/>
    </source>
</evidence>
<comment type="caution">
    <text evidence="6">The sequence shown here is derived from an EMBL/GenBank/DDBJ whole genome shotgun (WGS) entry which is preliminary data.</text>
</comment>
<evidence type="ECO:0000256" key="1">
    <source>
        <dbReference type="ARBA" id="ARBA00005234"/>
    </source>
</evidence>
<evidence type="ECO:0000313" key="6">
    <source>
        <dbReference type="EMBL" id="CAG8630996.1"/>
    </source>
</evidence>
<keyword evidence="7" id="KW-1185">Reference proteome</keyword>
<dbReference type="GO" id="GO:0016926">
    <property type="term" value="P:protein desumoylation"/>
    <property type="evidence" value="ECO:0007669"/>
    <property type="project" value="TreeGrafter"/>
</dbReference>
<organism evidence="6 7">
    <name type="scientific">Dentiscutata erythropus</name>
    <dbReference type="NCBI Taxonomy" id="1348616"/>
    <lineage>
        <taxon>Eukaryota</taxon>
        <taxon>Fungi</taxon>
        <taxon>Fungi incertae sedis</taxon>
        <taxon>Mucoromycota</taxon>
        <taxon>Glomeromycotina</taxon>
        <taxon>Glomeromycetes</taxon>
        <taxon>Diversisporales</taxon>
        <taxon>Gigasporaceae</taxon>
        <taxon>Dentiscutata</taxon>
    </lineage>
</organism>
<name>A0A9N9DD22_9GLOM</name>
<reference evidence="6" key="1">
    <citation type="submission" date="2021-06" db="EMBL/GenBank/DDBJ databases">
        <authorList>
            <person name="Kallberg Y."/>
            <person name="Tangrot J."/>
            <person name="Rosling A."/>
        </authorList>
    </citation>
    <scope>NUCLEOTIDE SEQUENCE</scope>
    <source>
        <strain evidence="6">MA453B</strain>
    </source>
</reference>
<dbReference type="PANTHER" id="PTHR12606">
    <property type="entry name" value="SENTRIN/SUMO-SPECIFIC PROTEASE"/>
    <property type="match status" value="1"/>
</dbReference>
<protein>
    <submittedName>
        <fullName evidence="6">16112_t:CDS:1</fullName>
    </submittedName>
</protein>
<dbReference type="SUPFAM" id="SSF54001">
    <property type="entry name" value="Cysteine proteinases"/>
    <property type="match status" value="1"/>
</dbReference>
<dbReference type="GO" id="GO:0016929">
    <property type="term" value="F:deSUMOylase activity"/>
    <property type="evidence" value="ECO:0007669"/>
    <property type="project" value="TreeGrafter"/>
</dbReference>
<dbReference type="EMBL" id="CAJVPY010004909">
    <property type="protein sequence ID" value="CAG8630996.1"/>
    <property type="molecule type" value="Genomic_DNA"/>
</dbReference>
<accession>A0A9N9DD22</accession>
<evidence type="ECO:0000259" key="5">
    <source>
        <dbReference type="PROSITE" id="PS50600"/>
    </source>
</evidence>
<dbReference type="AlphaFoldDB" id="A0A9N9DD22"/>
<dbReference type="Proteomes" id="UP000789405">
    <property type="component" value="Unassembled WGS sequence"/>
</dbReference>
<sequence>MTPPEEIAYSKQSILELQEYLEDNENIIINSDILTTEKIKELLDPWTWLSSDHINAYFSMLNTKYPQIYVFPSYFYTKLTANQEYNYEGVRRWTKRTCIFDKETVFIPINFSDSHWVLAVLRMHQRKIEIWDSLGGQHHKKSINENINQYLRDEYRDKKRCKNVKTKEFEEWPVKVKFRRGKTPQTDANSCGVFICFFARLLAECYEDDEILDILFNHDVIEHYREVMVTELWERCAIAMFEDYKCLYRNISTRINGKSTKLSINGFTNGQQN</sequence>
<feature type="domain" description="Ubiquitin-like protease family profile" evidence="5">
    <location>
        <begin position="32"/>
        <end position="202"/>
    </location>
</feature>
<dbReference type="InterPro" id="IPR038765">
    <property type="entry name" value="Papain-like_cys_pep_sf"/>
</dbReference>
<dbReference type="InterPro" id="IPR003653">
    <property type="entry name" value="Peptidase_C48_C"/>
</dbReference>
<dbReference type="PANTHER" id="PTHR12606:SF1">
    <property type="entry name" value="UBIQUITIN-LIKE-SPECIFIC PROTEASE 1A"/>
    <property type="match status" value="1"/>
</dbReference>
<dbReference type="OrthoDB" id="1939479at2759"/>
<evidence type="ECO:0000256" key="4">
    <source>
        <dbReference type="ARBA" id="ARBA00022807"/>
    </source>
</evidence>
<evidence type="ECO:0000256" key="2">
    <source>
        <dbReference type="ARBA" id="ARBA00022670"/>
    </source>
</evidence>
<dbReference type="GO" id="GO:0006508">
    <property type="term" value="P:proteolysis"/>
    <property type="evidence" value="ECO:0007669"/>
    <property type="project" value="UniProtKB-KW"/>
</dbReference>
<dbReference type="PROSITE" id="PS50600">
    <property type="entry name" value="ULP_PROTEASE"/>
    <property type="match status" value="1"/>
</dbReference>
<keyword evidence="2" id="KW-0645">Protease</keyword>
<keyword evidence="4" id="KW-0788">Thiol protease</keyword>
<comment type="similarity">
    <text evidence="1">Belongs to the peptidase C48 family.</text>
</comment>
<dbReference type="GO" id="GO:0005634">
    <property type="term" value="C:nucleus"/>
    <property type="evidence" value="ECO:0007669"/>
    <property type="project" value="TreeGrafter"/>
</dbReference>
<dbReference type="Pfam" id="PF02902">
    <property type="entry name" value="Peptidase_C48"/>
    <property type="match status" value="1"/>
</dbReference>